<dbReference type="InterPro" id="IPR007346">
    <property type="entry name" value="Endonuclease-I"/>
</dbReference>
<keyword evidence="1" id="KW-0540">Nuclease</keyword>
<accession>A0A1C4E1I7</accession>
<gene>
    <name evidence="3" type="ORF">BTT61001_02816</name>
</gene>
<dbReference type="InterPro" id="IPR044925">
    <property type="entry name" value="His-Me_finger_sf"/>
</dbReference>
<protein>
    <submittedName>
        <fullName evidence="3">Uncharacterized protein</fullName>
    </submittedName>
</protein>
<evidence type="ECO:0000256" key="2">
    <source>
        <dbReference type="ARBA" id="ARBA00022801"/>
    </source>
</evidence>
<name>A0A1C4E1I7_BACTU</name>
<dbReference type="AlphaFoldDB" id="A0A1C4E1I7"/>
<dbReference type="Proteomes" id="UP000195991">
    <property type="component" value="Unassembled WGS sequence"/>
</dbReference>
<dbReference type="Pfam" id="PF04231">
    <property type="entry name" value="Endonuclease_1"/>
    <property type="match status" value="1"/>
</dbReference>
<dbReference type="PANTHER" id="PTHR33607">
    <property type="entry name" value="ENDONUCLEASE-1"/>
    <property type="match status" value="1"/>
</dbReference>
<evidence type="ECO:0000313" key="3">
    <source>
        <dbReference type="EMBL" id="SCC37429.1"/>
    </source>
</evidence>
<dbReference type="GO" id="GO:0016787">
    <property type="term" value="F:hydrolase activity"/>
    <property type="evidence" value="ECO:0007669"/>
    <property type="project" value="UniProtKB-KW"/>
</dbReference>
<dbReference type="SUPFAM" id="SSF54060">
    <property type="entry name" value="His-Me finger endonucleases"/>
    <property type="match status" value="1"/>
</dbReference>
<dbReference type="GO" id="GO:0004518">
    <property type="term" value="F:nuclease activity"/>
    <property type="evidence" value="ECO:0007669"/>
    <property type="project" value="UniProtKB-KW"/>
</dbReference>
<sequence length="232" mass="27719">MKQEQFIELAGGVFKNNEYYNDWSGQDKYNNFWAFFDSEYGAVKAIYDGITISELRQKQRHSIEHIFPKGDIKTYLQRKESIPENIIKGSTTNPLNFAAAHRTVNSYRGSLPFDIENDEIRYRLQLDPPEFYTDWGRDHENEWVVPHISRGNVARTMLYMALVYDVKILPEHVNTYRYWSKSDLPERWEVEYNEWVFEKHNIRNPFAIYDVEKMVQLLNDEELYLNIIIGNE</sequence>
<evidence type="ECO:0000313" key="4">
    <source>
        <dbReference type="Proteomes" id="UP000195991"/>
    </source>
</evidence>
<keyword evidence="2" id="KW-0378">Hydrolase</keyword>
<evidence type="ECO:0000256" key="1">
    <source>
        <dbReference type="ARBA" id="ARBA00022722"/>
    </source>
</evidence>
<proteinExistence type="predicted"/>
<organism evidence="3 4">
    <name type="scientific">Bacillus thuringiensis</name>
    <dbReference type="NCBI Taxonomy" id="1428"/>
    <lineage>
        <taxon>Bacteria</taxon>
        <taxon>Bacillati</taxon>
        <taxon>Bacillota</taxon>
        <taxon>Bacilli</taxon>
        <taxon>Bacillales</taxon>
        <taxon>Bacillaceae</taxon>
        <taxon>Bacillus</taxon>
        <taxon>Bacillus cereus group</taxon>
    </lineage>
</organism>
<reference evidence="3 4" key="1">
    <citation type="submission" date="2016-08" db="EMBL/GenBank/DDBJ databases">
        <authorList>
            <person name="Seilhamer J.J."/>
        </authorList>
    </citation>
    <scope>NUCLEOTIDE SEQUENCE [LARGE SCALE GENOMIC DNA]</scope>
    <source>
        <strain evidence="3 4">IEBC_T61001</strain>
    </source>
</reference>
<dbReference type="RefSeq" id="WP_087985488.1">
    <property type="nucleotide sequence ID" value="NZ_FMBI01000030.1"/>
</dbReference>
<dbReference type="PANTHER" id="PTHR33607:SF2">
    <property type="entry name" value="ENDONUCLEASE-1"/>
    <property type="match status" value="1"/>
</dbReference>
<dbReference type="EMBL" id="FMBI01000030">
    <property type="protein sequence ID" value="SCC37429.1"/>
    <property type="molecule type" value="Genomic_DNA"/>
</dbReference>